<dbReference type="InterPro" id="IPR003018">
    <property type="entry name" value="GAF"/>
</dbReference>
<organism evidence="8 9">
    <name type="scientific">Microbacterium koreense</name>
    <dbReference type="NCBI Taxonomy" id="323761"/>
    <lineage>
        <taxon>Bacteria</taxon>
        <taxon>Bacillati</taxon>
        <taxon>Actinomycetota</taxon>
        <taxon>Actinomycetes</taxon>
        <taxon>Micrococcales</taxon>
        <taxon>Microbacteriaceae</taxon>
        <taxon>Microbacterium</taxon>
    </lineage>
</organism>
<dbReference type="PANTHER" id="PTHR46663">
    <property type="entry name" value="DIGUANYLATE CYCLASE DGCT-RELATED"/>
    <property type="match status" value="1"/>
</dbReference>
<dbReference type="Gene3D" id="3.30.450.270">
    <property type="match status" value="1"/>
</dbReference>
<dbReference type="InterPro" id="IPR013654">
    <property type="entry name" value="PAS_2"/>
</dbReference>
<evidence type="ECO:0000259" key="6">
    <source>
        <dbReference type="PROSITE" id="PS50046"/>
    </source>
</evidence>
<dbReference type="InterPro" id="IPR043128">
    <property type="entry name" value="Rev_trsase/Diguanyl_cyclase"/>
</dbReference>
<dbReference type="InterPro" id="IPR043150">
    <property type="entry name" value="Phytochrome_PHY_sf"/>
</dbReference>
<name>A0ABW2ZPS9_9MICO</name>
<evidence type="ECO:0000256" key="3">
    <source>
        <dbReference type="ARBA" id="ARBA00022991"/>
    </source>
</evidence>
<proteinExistence type="predicted"/>
<dbReference type="Pfam" id="PF01590">
    <property type="entry name" value="GAF"/>
    <property type="match status" value="1"/>
</dbReference>
<keyword evidence="8" id="KW-0808">Transferase</keyword>
<dbReference type="Gene3D" id="3.30.450.40">
    <property type="match status" value="1"/>
</dbReference>
<dbReference type="CDD" id="cd01949">
    <property type="entry name" value="GGDEF"/>
    <property type="match status" value="1"/>
</dbReference>
<keyword evidence="4" id="KW-0675">Receptor</keyword>
<dbReference type="RefSeq" id="WP_378753203.1">
    <property type="nucleotide sequence ID" value="NZ_JBHSSV010000014.1"/>
</dbReference>
<dbReference type="Pfam" id="PF00360">
    <property type="entry name" value="PHY"/>
    <property type="match status" value="1"/>
</dbReference>
<dbReference type="PANTHER" id="PTHR46663:SF4">
    <property type="entry name" value="DIGUANYLATE CYCLASE DGCT-RELATED"/>
    <property type="match status" value="1"/>
</dbReference>
<evidence type="ECO:0000313" key="9">
    <source>
        <dbReference type="Proteomes" id="UP001597042"/>
    </source>
</evidence>
<dbReference type="Gene3D" id="3.30.70.270">
    <property type="match status" value="1"/>
</dbReference>
<dbReference type="InterPro" id="IPR000160">
    <property type="entry name" value="GGDEF_dom"/>
</dbReference>
<dbReference type="Pfam" id="PF00990">
    <property type="entry name" value="GGDEF"/>
    <property type="match status" value="1"/>
</dbReference>
<evidence type="ECO:0000256" key="4">
    <source>
        <dbReference type="ARBA" id="ARBA00023170"/>
    </source>
</evidence>
<dbReference type="EMBL" id="JBHTIM010000001">
    <property type="protein sequence ID" value="MFD0780624.1"/>
    <property type="molecule type" value="Genomic_DNA"/>
</dbReference>
<dbReference type="InterPro" id="IPR001294">
    <property type="entry name" value="Phytochrome"/>
</dbReference>
<dbReference type="Pfam" id="PF08446">
    <property type="entry name" value="PAS_2"/>
    <property type="match status" value="1"/>
</dbReference>
<dbReference type="PRINTS" id="PR01033">
    <property type="entry name" value="PHYTOCHROME"/>
</dbReference>
<dbReference type="SUPFAM" id="SSF55781">
    <property type="entry name" value="GAF domain-like"/>
    <property type="match status" value="2"/>
</dbReference>
<dbReference type="SUPFAM" id="SSF55073">
    <property type="entry name" value="Nucleotide cyclase"/>
    <property type="match status" value="1"/>
</dbReference>
<dbReference type="NCBIfam" id="TIGR00254">
    <property type="entry name" value="GGDEF"/>
    <property type="match status" value="1"/>
</dbReference>
<comment type="caution">
    <text evidence="8">The sequence shown here is derived from an EMBL/GenBank/DDBJ whole genome shotgun (WGS) entry which is preliminary data.</text>
</comment>
<dbReference type="Gene3D" id="3.30.450.20">
    <property type="entry name" value="PAS domain"/>
    <property type="match status" value="1"/>
</dbReference>
<dbReference type="InterPro" id="IPR052163">
    <property type="entry name" value="DGC-Regulatory_Protein"/>
</dbReference>
<dbReference type="InterPro" id="IPR035965">
    <property type="entry name" value="PAS-like_dom_sf"/>
</dbReference>
<evidence type="ECO:0000256" key="5">
    <source>
        <dbReference type="SAM" id="MobiDB-lite"/>
    </source>
</evidence>
<keyword evidence="9" id="KW-1185">Reference proteome</keyword>
<dbReference type="EC" id="2.7.7.65" evidence="8"/>
<gene>
    <name evidence="8" type="ORF">ACFQZV_04825</name>
</gene>
<feature type="compositionally biased region" description="Basic and acidic residues" evidence="5">
    <location>
        <begin position="9"/>
        <end position="21"/>
    </location>
</feature>
<sequence length="650" mass="70480">MTDISAGPTDDRRARQLDEERRARECAAEPIRMIGRVQSYGSLLGIDERTGLVVMAGENSAHWLGRRARAAGDETFAWAIEQGLAIDPVRARFEDELVDVIVHRGTDPLIVEIEPVIRDLDYVRTGVVGAIQRLAGITDPHELRQTAAREIKKVTGYDRVMCYEFHDDGHGQVVADEHEPDMEPYFGLHFPASDIPSQARALYLEKRSRLIADTEDIGAPLVTVLDPAPPFDLGPSELRSASPHHLTFMRNMGQRATVSFAIVVDDRLVGMFTCAHRTARRIPVLLRRALEVLATQVGSQLTAAAQITELRRQLDARQRRASITAPLYGRNDPATQLMTGTHTVLDVVPADGAILRMDRALHTVGIVPDPGPLLAALDDAGTASLTTEALTTDHPDIAAVAPGVAGLLVVPLGSDGDRLVFIRGEVAQTVTWLGDQTSANRDQPLSPRRSFASWREEVRGRSLPWHHHALDAIDLGEDIRTALAARAQAELAELAWRDALTGLHNRRFMDDRLEDLLHDANDEIAVIFLDLDDFKRVNDTYGHETGDAVLAAVGKRLASVTRSSDIAIRFGGDEFVVIVVGLGEADARAVAQRALAAVTEPVATDGRVITVSASAGVVVAPHGAQSADVVGAADEAMYRAKRAGGGRISD</sequence>
<evidence type="ECO:0000256" key="1">
    <source>
        <dbReference type="ARBA" id="ARBA00022543"/>
    </source>
</evidence>
<dbReference type="SUPFAM" id="SSF55785">
    <property type="entry name" value="PYP-like sensor domain (PAS domain)"/>
    <property type="match status" value="1"/>
</dbReference>
<dbReference type="InterPro" id="IPR016132">
    <property type="entry name" value="Phyto_chromo_attachment"/>
</dbReference>
<dbReference type="InterPro" id="IPR029016">
    <property type="entry name" value="GAF-like_dom_sf"/>
</dbReference>
<dbReference type="PROSITE" id="PS50046">
    <property type="entry name" value="PHYTOCHROME_2"/>
    <property type="match status" value="1"/>
</dbReference>
<keyword evidence="8" id="KW-0548">Nucleotidyltransferase</keyword>
<dbReference type="GO" id="GO:0052621">
    <property type="term" value="F:diguanylate cyclase activity"/>
    <property type="evidence" value="ECO:0007669"/>
    <property type="project" value="UniProtKB-EC"/>
</dbReference>
<dbReference type="PROSITE" id="PS50887">
    <property type="entry name" value="GGDEF"/>
    <property type="match status" value="1"/>
</dbReference>
<dbReference type="SMART" id="SM00065">
    <property type="entry name" value="GAF"/>
    <property type="match status" value="1"/>
</dbReference>
<accession>A0ABW2ZPS9</accession>
<feature type="domain" description="GGDEF" evidence="7">
    <location>
        <begin position="522"/>
        <end position="650"/>
    </location>
</feature>
<evidence type="ECO:0000313" key="8">
    <source>
        <dbReference type="EMBL" id="MFD0780624.1"/>
    </source>
</evidence>
<evidence type="ECO:0000256" key="2">
    <source>
        <dbReference type="ARBA" id="ARBA00022606"/>
    </source>
</evidence>
<keyword evidence="3" id="KW-0157">Chromophore</keyword>
<dbReference type="InterPro" id="IPR013515">
    <property type="entry name" value="Phytochrome_cen-reg"/>
</dbReference>
<dbReference type="InterPro" id="IPR029787">
    <property type="entry name" value="Nucleotide_cyclase"/>
</dbReference>
<keyword evidence="1" id="KW-0600">Photoreceptor protein</keyword>
<protein>
    <submittedName>
        <fullName evidence="8">Diguanylate cyclase domain-containing protein</fullName>
        <ecNumber evidence="8">2.7.7.65</ecNumber>
    </submittedName>
</protein>
<dbReference type="SMART" id="SM00267">
    <property type="entry name" value="GGDEF"/>
    <property type="match status" value="1"/>
</dbReference>
<dbReference type="Proteomes" id="UP001597042">
    <property type="component" value="Unassembled WGS sequence"/>
</dbReference>
<feature type="region of interest" description="Disordered" evidence="5">
    <location>
        <begin position="1"/>
        <end position="21"/>
    </location>
</feature>
<evidence type="ECO:0000259" key="7">
    <source>
        <dbReference type="PROSITE" id="PS50887"/>
    </source>
</evidence>
<reference evidence="9" key="1">
    <citation type="journal article" date="2019" name="Int. J. Syst. Evol. Microbiol.">
        <title>The Global Catalogue of Microorganisms (GCM) 10K type strain sequencing project: providing services to taxonomists for standard genome sequencing and annotation.</title>
        <authorList>
            <consortium name="The Broad Institute Genomics Platform"/>
            <consortium name="The Broad Institute Genome Sequencing Center for Infectious Disease"/>
            <person name="Wu L."/>
            <person name="Ma J."/>
        </authorList>
    </citation>
    <scope>NUCLEOTIDE SEQUENCE [LARGE SCALE GENOMIC DNA]</scope>
    <source>
        <strain evidence="9">CCUG 50754</strain>
    </source>
</reference>
<feature type="domain" description="Phytochrome chromophore attachment site" evidence="6">
    <location>
        <begin position="139"/>
        <end position="295"/>
    </location>
</feature>
<keyword evidence="2" id="KW-0716">Sensory transduction</keyword>